<sequence>MTIADKKTYGDYYWAAQVEAAKLVDEISESALAPLFSGLLGTIPEISELPAGIQSFLNVLREPASAGTGMYAAAAAGEFASETIRDLIKPGMSALGRVINRGALETWLDPVQAVSLFQRRKIDDTYFDLLMTSAGYETSIAKQVSDSIRPYPAIAEIMRYARYHGNPENTRDTVWEKFDVPADDYDMFEWLTLQVLSTEQIHRLFRREVISDYQADNYLQQVGWRGDNVGYVKELGWLIPNPMLLTQGNLHQGVRKEQILKDISRGDIHPDHAQQYLDAILTKPATQDVVTYTLRTDPGLQSLDERLTRIGIHPDYLEMHKELANVIPPVADIITMAVREVFTPAIAARFGQYDDFPAPLEEWGLKKGLSKEWSQRYWAAHWALPSASQGFEMLHRGVIDRDDLNRLLRAQDVMPFWRDKLTQIAFRPLTRVDVRRMYREGILDEAGVYEAYLDHGYAEENAKRMTDFTIKQTLSAQAKFTSTDVVAAFAKRMIDRGEARSLLAELGIASQNISYIISRAEYKRLWDLTESRIAGIKNLYKKGVYDEDAARAKLLQLNLPSDEVNVLFEQWWYEKNGELAPTWTKAETIKFAKAGTITKSRAWTELQSMGYDAEHITVYLEQIE</sequence>
<evidence type="ECO:0000313" key="1">
    <source>
        <dbReference type="EMBL" id="KKN14569.1"/>
    </source>
</evidence>
<dbReference type="AlphaFoldDB" id="A0A0F9N9C3"/>
<gene>
    <name evidence="1" type="ORF">LCGC14_0994750</name>
</gene>
<dbReference type="EMBL" id="LAZR01003803">
    <property type="protein sequence ID" value="KKN14569.1"/>
    <property type="molecule type" value="Genomic_DNA"/>
</dbReference>
<accession>A0A0F9N9C3</accession>
<comment type="caution">
    <text evidence="1">The sequence shown here is derived from an EMBL/GenBank/DDBJ whole genome shotgun (WGS) entry which is preliminary data.</text>
</comment>
<name>A0A0F9N9C3_9ZZZZ</name>
<organism evidence="1">
    <name type="scientific">marine sediment metagenome</name>
    <dbReference type="NCBI Taxonomy" id="412755"/>
    <lineage>
        <taxon>unclassified sequences</taxon>
        <taxon>metagenomes</taxon>
        <taxon>ecological metagenomes</taxon>
    </lineage>
</organism>
<protein>
    <submittedName>
        <fullName evidence="1">Uncharacterized protein</fullName>
    </submittedName>
</protein>
<proteinExistence type="predicted"/>
<reference evidence="1" key="1">
    <citation type="journal article" date="2015" name="Nature">
        <title>Complex archaea that bridge the gap between prokaryotes and eukaryotes.</title>
        <authorList>
            <person name="Spang A."/>
            <person name="Saw J.H."/>
            <person name="Jorgensen S.L."/>
            <person name="Zaremba-Niedzwiedzka K."/>
            <person name="Martijn J."/>
            <person name="Lind A.E."/>
            <person name="van Eijk R."/>
            <person name="Schleper C."/>
            <person name="Guy L."/>
            <person name="Ettema T.J."/>
        </authorList>
    </citation>
    <scope>NUCLEOTIDE SEQUENCE</scope>
</reference>